<dbReference type="Proteomes" id="UP000190951">
    <property type="component" value="Chromosome"/>
</dbReference>
<evidence type="ECO:0000259" key="1">
    <source>
        <dbReference type="Pfam" id="PF14317"/>
    </source>
</evidence>
<evidence type="ECO:0000313" key="3">
    <source>
        <dbReference type="Proteomes" id="UP000190951"/>
    </source>
</evidence>
<dbReference type="STRING" id="84029.CROST_33600"/>
<dbReference type="KEGG" id="crw:CROST_017490"/>
<sequence length="180" mass="21287">MEINYKISREELINFHISHFKETKIYKKAMTKQFILVTLIIILTTILFQKLYLFALLILLCGVLSLSRKKRLSFLLRKKLNKVFLSEKYTDYFKSTKIALTENGLHVETNLSEKDYKWQTIKIISLIDNYIFIITASNDDFLIPSNSFKDTNDKNKFLNSLTKNTNLTISYKYPIDTKYK</sequence>
<keyword evidence="3" id="KW-1185">Reference proteome</keyword>
<dbReference type="RefSeq" id="WP_077833353.1">
    <property type="nucleotide sequence ID" value="NZ_CP096983.1"/>
</dbReference>
<reference evidence="2 3" key="1">
    <citation type="submission" date="2022-04" db="EMBL/GenBank/DDBJ databases">
        <title>Genome sequence of C. roseum typestrain.</title>
        <authorList>
            <person name="Poehlein A."/>
            <person name="Schoch T."/>
            <person name="Duerre P."/>
            <person name="Daniel R."/>
        </authorList>
    </citation>
    <scope>NUCLEOTIDE SEQUENCE [LARGE SCALE GENOMIC DNA]</scope>
    <source>
        <strain evidence="2 3">DSM 7320</strain>
    </source>
</reference>
<accession>A0A1S8L0Q9</accession>
<dbReference type="Pfam" id="PF14317">
    <property type="entry name" value="YcxB"/>
    <property type="match status" value="1"/>
</dbReference>
<evidence type="ECO:0000313" key="2">
    <source>
        <dbReference type="EMBL" id="URZ11033.1"/>
    </source>
</evidence>
<organism evidence="2 3">
    <name type="scientific">Clostridium felsineum</name>
    <dbReference type="NCBI Taxonomy" id="36839"/>
    <lineage>
        <taxon>Bacteria</taxon>
        <taxon>Bacillati</taxon>
        <taxon>Bacillota</taxon>
        <taxon>Clostridia</taxon>
        <taxon>Eubacteriales</taxon>
        <taxon>Clostridiaceae</taxon>
        <taxon>Clostridium</taxon>
    </lineage>
</organism>
<protein>
    <recommendedName>
        <fullName evidence="1">YcxB-like C-terminal domain-containing protein</fullName>
    </recommendedName>
</protein>
<dbReference type="AlphaFoldDB" id="A0A1S8L0Q9"/>
<proteinExistence type="predicted"/>
<dbReference type="InterPro" id="IPR025588">
    <property type="entry name" value="YcxB-like_C"/>
</dbReference>
<dbReference type="EMBL" id="CP096983">
    <property type="protein sequence ID" value="URZ11033.1"/>
    <property type="molecule type" value="Genomic_DNA"/>
</dbReference>
<gene>
    <name evidence="2" type="ORF">CROST_017490</name>
</gene>
<name>A0A1S8L0Q9_9CLOT</name>
<feature type="domain" description="YcxB-like C-terminal" evidence="1">
    <location>
        <begin position="100"/>
        <end position="158"/>
    </location>
</feature>